<reference evidence="3 4" key="1">
    <citation type="journal article" date="2017" name="PLoS Biol.">
        <title>The sea cucumber genome provides insights into morphological evolution and visceral regeneration.</title>
        <authorList>
            <person name="Zhang X."/>
            <person name="Sun L."/>
            <person name="Yuan J."/>
            <person name="Sun Y."/>
            <person name="Gao Y."/>
            <person name="Zhang L."/>
            <person name="Li S."/>
            <person name="Dai H."/>
            <person name="Hamel J.F."/>
            <person name="Liu C."/>
            <person name="Yu Y."/>
            <person name="Liu S."/>
            <person name="Lin W."/>
            <person name="Guo K."/>
            <person name="Jin S."/>
            <person name="Xu P."/>
            <person name="Storey K.B."/>
            <person name="Huan P."/>
            <person name="Zhang T."/>
            <person name="Zhou Y."/>
            <person name="Zhang J."/>
            <person name="Lin C."/>
            <person name="Li X."/>
            <person name="Xing L."/>
            <person name="Huo D."/>
            <person name="Sun M."/>
            <person name="Wang L."/>
            <person name="Mercier A."/>
            <person name="Li F."/>
            <person name="Yang H."/>
            <person name="Xiang J."/>
        </authorList>
    </citation>
    <scope>NUCLEOTIDE SEQUENCE [LARGE SCALE GENOMIC DNA]</scope>
    <source>
        <strain evidence="3">Shaxun</strain>
        <tissue evidence="3">Muscle</tissue>
    </source>
</reference>
<feature type="signal peptide" evidence="1">
    <location>
        <begin position="1"/>
        <end position="21"/>
    </location>
</feature>
<name>A0A2G8LBN5_STIJA</name>
<protein>
    <submittedName>
        <fullName evidence="3">Putative ferric-chelate reductase 1</fullName>
    </submittedName>
</protein>
<evidence type="ECO:0000256" key="1">
    <source>
        <dbReference type="SAM" id="SignalP"/>
    </source>
</evidence>
<gene>
    <name evidence="3" type="ORF">BSL78_05436</name>
</gene>
<accession>A0A2G8LBN5</accession>
<dbReference type="Pfam" id="PF02014">
    <property type="entry name" value="Reeler"/>
    <property type="match status" value="1"/>
</dbReference>
<dbReference type="Proteomes" id="UP000230750">
    <property type="component" value="Unassembled WGS sequence"/>
</dbReference>
<evidence type="ECO:0000313" key="4">
    <source>
        <dbReference type="Proteomes" id="UP000230750"/>
    </source>
</evidence>
<organism evidence="3 4">
    <name type="scientific">Stichopus japonicus</name>
    <name type="common">Sea cucumber</name>
    <dbReference type="NCBI Taxonomy" id="307972"/>
    <lineage>
        <taxon>Eukaryota</taxon>
        <taxon>Metazoa</taxon>
        <taxon>Echinodermata</taxon>
        <taxon>Eleutherozoa</taxon>
        <taxon>Echinozoa</taxon>
        <taxon>Holothuroidea</taxon>
        <taxon>Aspidochirotacea</taxon>
        <taxon>Aspidochirotida</taxon>
        <taxon>Stichopodidae</taxon>
        <taxon>Apostichopus</taxon>
    </lineage>
</organism>
<keyword evidence="1" id="KW-0732">Signal</keyword>
<proteinExistence type="predicted"/>
<feature type="domain" description="Reelin" evidence="2">
    <location>
        <begin position="45"/>
        <end position="135"/>
    </location>
</feature>
<evidence type="ECO:0000259" key="2">
    <source>
        <dbReference type="Pfam" id="PF02014"/>
    </source>
</evidence>
<feature type="non-terminal residue" evidence="3">
    <location>
        <position position="146"/>
    </location>
</feature>
<feature type="chain" id="PRO_5013708219" evidence="1">
    <location>
        <begin position="22"/>
        <end position="146"/>
    </location>
</feature>
<evidence type="ECO:0000313" key="3">
    <source>
        <dbReference type="EMBL" id="PIK57661.1"/>
    </source>
</evidence>
<comment type="caution">
    <text evidence="3">The sequence shown here is derived from an EMBL/GenBank/DDBJ whole genome shotgun (WGS) entry which is preliminary data.</text>
</comment>
<dbReference type="EMBL" id="MRZV01000136">
    <property type="protein sequence ID" value="PIK57661.1"/>
    <property type="molecule type" value="Genomic_DNA"/>
</dbReference>
<keyword evidence="4" id="KW-1185">Reference proteome</keyword>
<dbReference type="AlphaFoldDB" id="A0A2G8LBN5"/>
<sequence>MDLRIFVLLVITVATWSEVLGQPAFDTSSCDDLTALSGVGTVVGGNAPFSLASLPTTYSPGGAPVQVFLFSPAGRTQFSSVILQARRVDNGAVVGSFDISNNAGFEFLACGDRGMATVITSGRNPITVTFITMWNPRVSVMELWNL</sequence>
<dbReference type="InterPro" id="IPR002861">
    <property type="entry name" value="Reeler_dom"/>
</dbReference>